<keyword evidence="3" id="KW-0732">Signal</keyword>
<organism evidence="5 6">
    <name type="scientific">Amycolatopsis mongoliensis</name>
    <dbReference type="NCBI Taxonomy" id="715475"/>
    <lineage>
        <taxon>Bacteria</taxon>
        <taxon>Bacillati</taxon>
        <taxon>Actinomycetota</taxon>
        <taxon>Actinomycetes</taxon>
        <taxon>Pseudonocardiales</taxon>
        <taxon>Pseudonocardiaceae</taxon>
        <taxon>Amycolatopsis</taxon>
    </lineage>
</organism>
<feature type="chain" id="PRO_5040763163" evidence="3">
    <location>
        <begin position="25"/>
        <end position="427"/>
    </location>
</feature>
<comment type="subcellular location">
    <subcellularLocation>
        <location evidence="2">Secreted</location>
    </subcellularLocation>
</comment>
<keyword evidence="1 2" id="KW-0456">Lyase</keyword>
<dbReference type="GO" id="GO:0005576">
    <property type="term" value="C:extracellular region"/>
    <property type="evidence" value="ECO:0007669"/>
    <property type="project" value="UniProtKB-SubCell"/>
</dbReference>
<dbReference type="PANTHER" id="PTHR31683">
    <property type="entry name" value="PECTATE LYASE 18-RELATED"/>
    <property type="match status" value="1"/>
</dbReference>
<gene>
    <name evidence="5" type="ORF">QRX60_36380</name>
</gene>
<dbReference type="AlphaFoldDB" id="A0A9Y2NHA2"/>
<dbReference type="InterPro" id="IPR012334">
    <property type="entry name" value="Pectin_lyas_fold"/>
</dbReference>
<evidence type="ECO:0000313" key="5">
    <source>
        <dbReference type="EMBL" id="WIX99492.1"/>
    </source>
</evidence>
<keyword evidence="2" id="KW-0624">Polysaccharide degradation</keyword>
<dbReference type="SUPFAM" id="SSF51126">
    <property type="entry name" value="Pectin lyase-like"/>
    <property type="match status" value="1"/>
</dbReference>
<dbReference type="SMART" id="SM00656">
    <property type="entry name" value="Amb_all"/>
    <property type="match status" value="1"/>
</dbReference>
<dbReference type="Gene3D" id="2.160.20.10">
    <property type="entry name" value="Single-stranded right-handed beta-helix, Pectin lyase-like"/>
    <property type="match status" value="1"/>
</dbReference>
<sequence>MRWKAFAGCCALLGLTLTAAPAEADGHEPGRVVLGAHDGWGAATTGTTGGAAAAPGDVHTVTRRSELAAALAAHPGAPKIVYVRGTIEGDVDARDRPRTCADFADPAYSLPAYLAAYDPATWGKVEPSGPLEEARARSQANQAAQVVLDVGPNTTVYGLGGATLHGLTLRVTGDNVILRNLRFSDAHDCFPEWDPLDGADGNWNSEYDNVDLVGATHVWVSHNEFSDGGNTAQPTYFGRKYEVHDGLLDIVNGSDYVTVSDNRLHDHDKTMLIGNTDKPAYDVGKLRVTVHHNVFSEIGQRAPRVRYGQVHVYDNLYVVRDAAAYTYSLGVGVESRIHAENNFFRIPASVPLGALVHYWKGTVFHATGTLVSVGSARPRPVDLLAEYNAANDPDLGPDVGWTPALVDRLDPAWAVPTRVLAGAGPVF</sequence>
<name>A0A9Y2NHA2_9PSEU</name>
<reference evidence="5 6" key="1">
    <citation type="submission" date="2023-06" db="EMBL/GenBank/DDBJ databases">
        <authorList>
            <person name="Oyuntsetseg B."/>
            <person name="Kim S.B."/>
        </authorList>
    </citation>
    <scope>NUCLEOTIDE SEQUENCE [LARGE SCALE GENOMIC DNA]</scope>
    <source>
        <strain evidence="5 6">4-36</strain>
    </source>
</reference>
<dbReference type="EMBL" id="CP127295">
    <property type="protein sequence ID" value="WIX99492.1"/>
    <property type="molecule type" value="Genomic_DNA"/>
</dbReference>
<keyword evidence="2" id="KW-0964">Secreted</keyword>
<dbReference type="RefSeq" id="WP_285995974.1">
    <property type="nucleotide sequence ID" value="NZ_CP127295.1"/>
</dbReference>
<evidence type="ECO:0000256" key="2">
    <source>
        <dbReference type="RuleBase" id="RU361173"/>
    </source>
</evidence>
<evidence type="ECO:0000256" key="1">
    <source>
        <dbReference type="ARBA" id="ARBA00023239"/>
    </source>
</evidence>
<feature type="signal peptide" evidence="3">
    <location>
        <begin position="1"/>
        <end position="24"/>
    </location>
</feature>
<proteinExistence type="inferred from homology"/>
<comment type="similarity">
    <text evidence="2">Belongs to the polysaccharide lyase 1 family.</text>
</comment>
<dbReference type="GO" id="GO:0030570">
    <property type="term" value="F:pectate lyase activity"/>
    <property type="evidence" value="ECO:0007669"/>
    <property type="project" value="InterPro"/>
</dbReference>
<evidence type="ECO:0000259" key="4">
    <source>
        <dbReference type="SMART" id="SM00656"/>
    </source>
</evidence>
<dbReference type="Pfam" id="PF00544">
    <property type="entry name" value="Pectate_lyase_4"/>
    <property type="match status" value="1"/>
</dbReference>
<evidence type="ECO:0000256" key="3">
    <source>
        <dbReference type="SAM" id="SignalP"/>
    </source>
</evidence>
<dbReference type="Proteomes" id="UP001239397">
    <property type="component" value="Chromosome"/>
</dbReference>
<dbReference type="InterPro" id="IPR011050">
    <property type="entry name" value="Pectin_lyase_fold/virulence"/>
</dbReference>
<dbReference type="KEGG" id="amog:QRX60_36380"/>
<evidence type="ECO:0000313" key="6">
    <source>
        <dbReference type="Proteomes" id="UP001239397"/>
    </source>
</evidence>
<accession>A0A9Y2NHA2</accession>
<dbReference type="InterPro" id="IPR045032">
    <property type="entry name" value="PEL"/>
</dbReference>
<feature type="domain" description="Pectate lyase" evidence="4">
    <location>
        <begin position="115"/>
        <end position="350"/>
    </location>
</feature>
<keyword evidence="6" id="KW-1185">Reference proteome</keyword>
<protein>
    <submittedName>
        <fullName evidence="5">Pectate lyase</fullName>
    </submittedName>
</protein>
<dbReference type="PANTHER" id="PTHR31683:SF18">
    <property type="entry name" value="PECTATE LYASE 21-RELATED"/>
    <property type="match status" value="1"/>
</dbReference>
<dbReference type="GO" id="GO:0000272">
    <property type="term" value="P:polysaccharide catabolic process"/>
    <property type="evidence" value="ECO:0007669"/>
    <property type="project" value="UniProtKB-KW"/>
</dbReference>
<keyword evidence="2" id="KW-0119">Carbohydrate metabolism</keyword>
<dbReference type="InterPro" id="IPR002022">
    <property type="entry name" value="Pec_lyase"/>
</dbReference>